<dbReference type="Pfam" id="PF05800">
    <property type="entry name" value="GvpO"/>
    <property type="match status" value="1"/>
</dbReference>
<protein>
    <submittedName>
        <fullName evidence="1">Gas vesicle synthesis protein GvpO</fullName>
    </submittedName>
</protein>
<proteinExistence type="predicted"/>
<gene>
    <name evidence="1" type="ORF">DEAC_c07960</name>
</gene>
<dbReference type="EMBL" id="LDZY01000002">
    <property type="protein sequence ID" value="KLU67581.1"/>
    <property type="molecule type" value="Genomic_DNA"/>
</dbReference>
<comment type="caution">
    <text evidence="1">The sequence shown here is derived from an EMBL/GenBank/DDBJ whole genome shotgun (WGS) entry which is preliminary data.</text>
</comment>
<dbReference type="PATRIC" id="fig|476652.3.peg.815"/>
<reference evidence="1 2" key="1">
    <citation type="submission" date="2015-06" db="EMBL/GenBank/DDBJ databases">
        <title>Draft genome of the moderately acidophilic sulfate reducer Candidatus Desulfosporosinus acididurans strain M1.</title>
        <authorList>
            <person name="Poehlein A."/>
            <person name="Petzsch P."/>
            <person name="Johnson B.D."/>
            <person name="Schloemann M."/>
            <person name="Daniel R."/>
            <person name="Muehling M."/>
        </authorList>
    </citation>
    <scope>NUCLEOTIDE SEQUENCE [LARGE SCALE GENOMIC DNA]</scope>
    <source>
        <strain evidence="1 2">M1</strain>
    </source>
</reference>
<evidence type="ECO:0000313" key="1">
    <source>
        <dbReference type="EMBL" id="KLU67581.1"/>
    </source>
</evidence>
<name>A0A0J1ISE8_9FIRM</name>
<dbReference type="STRING" id="476652.DEAC_c07960"/>
<dbReference type="GO" id="GO:0031412">
    <property type="term" value="P:gas vesicle organization"/>
    <property type="evidence" value="ECO:0007669"/>
    <property type="project" value="InterPro"/>
</dbReference>
<evidence type="ECO:0000313" key="2">
    <source>
        <dbReference type="Proteomes" id="UP000036356"/>
    </source>
</evidence>
<dbReference type="InterPro" id="IPR008634">
    <property type="entry name" value="Gas-vesicle_GvpO"/>
</dbReference>
<accession>A0A0J1ISE8</accession>
<sequence length="91" mass="10851">MDIHKLVSDVKDFFQDVLEKEAHVIGVKRYEDTWLVQVETIEDSEYQRRRALDDVVGIYEVEVSINLEILGYKRISLRERDQLTNMNSEDY</sequence>
<organism evidence="1 2">
    <name type="scientific">Desulfosporosinus acididurans</name>
    <dbReference type="NCBI Taxonomy" id="476652"/>
    <lineage>
        <taxon>Bacteria</taxon>
        <taxon>Bacillati</taxon>
        <taxon>Bacillota</taxon>
        <taxon>Clostridia</taxon>
        <taxon>Eubacteriales</taxon>
        <taxon>Desulfitobacteriaceae</taxon>
        <taxon>Desulfosporosinus</taxon>
    </lineage>
</organism>
<keyword evidence="2" id="KW-1185">Reference proteome</keyword>
<dbReference type="RefSeq" id="WP_047808700.1">
    <property type="nucleotide sequence ID" value="NZ_LDZY01000002.1"/>
</dbReference>
<dbReference type="Proteomes" id="UP000036356">
    <property type="component" value="Unassembled WGS sequence"/>
</dbReference>
<dbReference type="AlphaFoldDB" id="A0A0J1ISE8"/>